<evidence type="ECO:0000313" key="1">
    <source>
        <dbReference type="EMBL" id="GLZ78405.1"/>
    </source>
</evidence>
<evidence type="ECO:0000313" key="2">
    <source>
        <dbReference type="Proteomes" id="UP001165079"/>
    </source>
</evidence>
<protein>
    <recommendedName>
        <fullName evidence="3">Immunity protein Imm1</fullName>
    </recommendedName>
</protein>
<sequence length="181" mass="20236">MILNALTRHGWHYAETLEAQLQLASQLLETLPPESSTGRFRDPGGDAVFSFSDRIHDDVTELPTNFLRVGLNSKTGYGALIWFVSERDPRKGGIYEQTWISDNPSPPARDPRVVSDPGGPRFHHLRSTLPRARVQAAIDEFCRTGTGDRPACVDWVIGHPSGRRQDEPHIDYPPAVDDPWA</sequence>
<proteinExistence type="predicted"/>
<keyword evidence="2" id="KW-1185">Reference proteome</keyword>
<dbReference type="EMBL" id="BSTX01000002">
    <property type="protein sequence ID" value="GLZ78405.1"/>
    <property type="molecule type" value="Genomic_DNA"/>
</dbReference>
<dbReference type="Proteomes" id="UP001165079">
    <property type="component" value="Unassembled WGS sequence"/>
</dbReference>
<organism evidence="1 2">
    <name type="scientific">Actinorhabdospora filicis</name>
    <dbReference type="NCBI Taxonomy" id="1785913"/>
    <lineage>
        <taxon>Bacteria</taxon>
        <taxon>Bacillati</taxon>
        <taxon>Actinomycetota</taxon>
        <taxon>Actinomycetes</taxon>
        <taxon>Micromonosporales</taxon>
        <taxon>Micromonosporaceae</taxon>
        <taxon>Actinorhabdospora</taxon>
    </lineage>
</organism>
<gene>
    <name evidence="1" type="ORF">Afil01_32120</name>
</gene>
<evidence type="ECO:0008006" key="3">
    <source>
        <dbReference type="Google" id="ProtNLM"/>
    </source>
</evidence>
<dbReference type="AlphaFoldDB" id="A0A9W6SM35"/>
<dbReference type="Pfam" id="PF14430">
    <property type="entry name" value="Imm1"/>
    <property type="match status" value="1"/>
</dbReference>
<accession>A0A9W6SM35</accession>
<name>A0A9W6SM35_9ACTN</name>
<reference evidence="1" key="1">
    <citation type="submission" date="2023-03" db="EMBL/GenBank/DDBJ databases">
        <title>Actinorhabdospora filicis NBRC 111898.</title>
        <authorList>
            <person name="Ichikawa N."/>
            <person name="Sato H."/>
            <person name="Tonouchi N."/>
        </authorList>
    </citation>
    <scope>NUCLEOTIDE SEQUENCE</scope>
    <source>
        <strain evidence="1">NBRC 111898</strain>
    </source>
</reference>
<dbReference type="InterPro" id="IPR025680">
    <property type="entry name" value="DddI"/>
</dbReference>
<comment type="caution">
    <text evidence="1">The sequence shown here is derived from an EMBL/GenBank/DDBJ whole genome shotgun (WGS) entry which is preliminary data.</text>
</comment>